<evidence type="ECO:0000313" key="2">
    <source>
        <dbReference type="Proteomes" id="UP000035331"/>
    </source>
</evidence>
<dbReference type="EMBL" id="CP008746">
    <property type="protein sequence ID" value="AKJ37955.1"/>
    <property type="molecule type" value="Genomic_DNA"/>
</dbReference>
<reference evidence="2" key="1">
    <citation type="submission" date="2014-06" db="EMBL/GenBank/DDBJ databases">
        <title>The complete genome sequence of Methanosarcina barkeri CM1.</title>
        <authorList>
            <consortium name="Pastoral Greenhouse Gas Research Consortium"/>
            <person name="Lambie S.C."/>
            <person name="Leahy S.C."/>
            <person name="Kelly W.J."/>
            <person name="Li D."/>
            <person name="Reilly K."/>
            <person name="Attwood G.T."/>
            <person name="Altermann E."/>
        </authorList>
    </citation>
    <scope>NUCLEOTIDE SEQUENCE [LARGE SCALE GENOMIC DNA]</scope>
    <source>
        <strain evidence="2">CM1</strain>
    </source>
</reference>
<proteinExistence type="predicted"/>
<dbReference type="RefSeq" id="WP_048118008.1">
    <property type="nucleotide sequence ID" value="NZ_CP008746.1"/>
</dbReference>
<accession>A0A0G3CB84</accession>
<evidence type="ECO:0000313" key="1">
    <source>
        <dbReference type="EMBL" id="AKJ37955.1"/>
    </source>
</evidence>
<organism evidence="1 2">
    <name type="scientific">Methanosarcina barkeri CM1</name>
    <dbReference type="NCBI Taxonomy" id="796385"/>
    <lineage>
        <taxon>Archaea</taxon>
        <taxon>Methanobacteriati</taxon>
        <taxon>Methanobacteriota</taxon>
        <taxon>Stenosarchaea group</taxon>
        <taxon>Methanomicrobia</taxon>
        <taxon>Methanosarcinales</taxon>
        <taxon>Methanosarcinaceae</taxon>
        <taxon>Methanosarcina</taxon>
    </lineage>
</organism>
<dbReference type="GeneID" id="24844771"/>
<dbReference type="PATRIC" id="fig|796385.3.peg.1104"/>
<name>A0A0G3CB84_METBA</name>
<gene>
    <name evidence="1" type="ORF">MCM1_0881</name>
</gene>
<dbReference type="Proteomes" id="UP000035331">
    <property type="component" value="Chromosome"/>
</dbReference>
<reference evidence="1 2" key="2">
    <citation type="journal article" date="2015" name="Stand. Genomic Sci.">
        <title>The complete genome sequence of the rumen methanogen Methanosarcina barkeri CM1.</title>
        <authorList>
            <person name="Lambie S.C."/>
            <person name="Kelly W.J."/>
            <person name="Leahy S.C."/>
            <person name="Li D."/>
            <person name="Reilly K."/>
            <person name="McAllister T.A."/>
            <person name="Valle E.R."/>
            <person name="Attwood G.T."/>
            <person name="Altermann E."/>
        </authorList>
    </citation>
    <scope>NUCLEOTIDE SEQUENCE [LARGE SCALE GENOMIC DNA]</scope>
    <source>
        <strain evidence="1 2">CM1</strain>
    </source>
</reference>
<sequence>MTVTKKPVWNDATDLFYVSAAEEPDTIDLINTQFGGNDVWVFDYLNALKADNSEYYENPLYF</sequence>
<dbReference type="AlphaFoldDB" id="A0A0G3CB84"/>
<protein>
    <submittedName>
        <fullName evidence="1">Uncharacterized protein</fullName>
    </submittedName>
</protein>
<dbReference type="GeneID" id="24884566"/>